<dbReference type="PANTHER" id="PTHR43244">
    <property type="match status" value="1"/>
</dbReference>
<proteinExistence type="predicted"/>
<dbReference type="Gene3D" id="3.20.20.30">
    <property type="entry name" value="Luciferase-like domain"/>
    <property type="match status" value="1"/>
</dbReference>
<evidence type="ECO:0000313" key="3">
    <source>
        <dbReference type="EMBL" id="GIG73504.1"/>
    </source>
</evidence>
<dbReference type="PANTHER" id="PTHR43244:SF1">
    <property type="entry name" value="5,10-METHYLENETETRAHYDROMETHANOPTERIN REDUCTASE"/>
    <property type="match status" value="1"/>
</dbReference>
<keyword evidence="1" id="KW-0560">Oxidoreductase</keyword>
<dbReference type="GO" id="GO:0016705">
    <property type="term" value="F:oxidoreductase activity, acting on paired donors, with incorporation or reduction of molecular oxygen"/>
    <property type="evidence" value="ECO:0007669"/>
    <property type="project" value="InterPro"/>
</dbReference>
<organism evidence="3 4">
    <name type="scientific">Planosporangium flavigriseum</name>
    <dbReference type="NCBI Taxonomy" id="373681"/>
    <lineage>
        <taxon>Bacteria</taxon>
        <taxon>Bacillati</taxon>
        <taxon>Actinomycetota</taxon>
        <taxon>Actinomycetes</taxon>
        <taxon>Micromonosporales</taxon>
        <taxon>Micromonosporaceae</taxon>
        <taxon>Planosporangium</taxon>
    </lineage>
</organism>
<dbReference type="InterPro" id="IPR036661">
    <property type="entry name" value="Luciferase-like_sf"/>
</dbReference>
<keyword evidence="4" id="KW-1185">Reference proteome</keyword>
<dbReference type="Pfam" id="PF00296">
    <property type="entry name" value="Bac_luciferase"/>
    <property type="match status" value="1"/>
</dbReference>
<feature type="domain" description="Luciferase-like" evidence="2">
    <location>
        <begin position="15"/>
        <end position="303"/>
    </location>
</feature>
<comment type="caution">
    <text evidence="3">The sequence shown here is derived from an EMBL/GenBank/DDBJ whole genome shotgun (WGS) entry which is preliminary data.</text>
</comment>
<dbReference type="InterPro" id="IPR050564">
    <property type="entry name" value="F420-G6PD/mer"/>
</dbReference>
<name>A0A8J3PLQ7_9ACTN</name>
<dbReference type="SUPFAM" id="SSF51679">
    <property type="entry name" value="Bacterial luciferase-like"/>
    <property type="match status" value="1"/>
</dbReference>
<evidence type="ECO:0000259" key="2">
    <source>
        <dbReference type="Pfam" id="PF00296"/>
    </source>
</evidence>
<sequence length="338" mass="35727">MKISAQFATSLDSPEHIAVAEGLGYARAWLFDTPQQSPDVWMMLALAAERTDRIGLGPAVLVPALRHPMVNAAGATALEALAPGRTAVAFGTGFTGARAMGAKPTTWSYMSNYIAAFRRLLRGETVEWDGGRMRMLHPTGHAAPRPVEVPVLISALGPKGLAVARELADGLFTVNAETASAREFTWAALGVHGTVLADGEALDSPRVRAAAGPGNALAFHFAYEAGADVAALPGGQAWLEMIQRVPERDRHLAVHDQHLVTLNAADEAAWAAGSWAAIPTTTVTGSARQLRQRLSAFAEDGITEIVYQPTGPDIAGELEAFIKAANKLTTGGRRHDDS</sequence>
<dbReference type="InterPro" id="IPR011251">
    <property type="entry name" value="Luciferase-like_dom"/>
</dbReference>
<accession>A0A8J3PLQ7</accession>
<dbReference type="AlphaFoldDB" id="A0A8J3PLQ7"/>
<evidence type="ECO:0000256" key="1">
    <source>
        <dbReference type="ARBA" id="ARBA00023002"/>
    </source>
</evidence>
<reference evidence="3" key="1">
    <citation type="submission" date="2021-01" db="EMBL/GenBank/DDBJ databases">
        <title>Whole genome shotgun sequence of Planosporangium flavigriseum NBRC 105377.</title>
        <authorList>
            <person name="Komaki H."/>
            <person name="Tamura T."/>
        </authorList>
    </citation>
    <scope>NUCLEOTIDE SEQUENCE</scope>
    <source>
        <strain evidence="3">NBRC 105377</strain>
    </source>
</reference>
<dbReference type="RefSeq" id="WP_168078756.1">
    <property type="nucleotide sequence ID" value="NZ_BAAAQJ010000012.1"/>
</dbReference>
<gene>
    <name evidence="3" type="ORF">Pfl04_19080</name>
</gene>
<evidence type="ECO:0000313" key="4">
    <source>
        <dbReference type="Proteomes" id="UP000653674"/>
    </source>
</evidence>
<dbReference type="EMBL" id="BONU01000009">
    <property type="protein sequence ID" value="GIG73504.1"/>
    <property type="molecule type" value="Genomic_DNA"/>
</dbReference>
<protein>
    <submittedName>
        <fullName evidence="3">5,10-methylenetetrahydromethanopterin reductase</fullName>
    </submittedName>
</protein>
<dbReference type="Proteomes" id="UP000653674">
    <property type="component" value="Unassembled WGS sequence"/>
</dbReference>